<sequence length="129" mass="13855">MGLILRTWVIAGALYVALSVLSALLTGGGDRPAWLATLISLVVYGLVTGIPGWLYRRAREQPPLGAYLLAVVPVPLVLLVLSVLLWTSRDVSGGTVTGRVLEWLGVLVVVTGLVRFLPVRREPAPRVYG</sequence>
<proteinExistence type="predicted"/>
<gene>
    <name evidence="2" type="ORF">KIH74_27110</name>
</gene>
<evidence type="ECO:0000256" key="1">
    <source>
        <dbReference type="SAM" id="Phobius"/>
    </source>
</evidence>
<evidence type="ECO:0008006" key="4">
    <source>
        <dbReference type="Google" id="ProtNLM"/>
    </source>
</evidence>
<feature type="transmembrane region" description="Helical" evidence="1">
    <location>
        <begin position="100"/>
        <end position="117"/>
    </location>
</feature>
<feature type="transmembrane region" description="Helical" evidence="1">
    <location>
        <begin position="33"/>
        <end position="55"/>
    </location>
</feature>
<comment type="caution">
    <text evidence="2">The sequence shown here is derived from an EMBL/GenBank/DDBJ whole genome shotgun (WGS) entry which is preliminary data.</text>
</comment>
<dbReference type="EMBL" id="JAHBAY010000013">
    <property type="protein sequence ID" value="MBT0772643.1"/>
    <property type="molecule type" value="Genomic_DNA"/>
</dbReference>
<dbReference type="RefSeq" id="WP_214159185.1">
    <property type="nucleotide sequence ID" value="NZ_JAHBAY010000013.1"/>
</dbReference>
<feature type="transmembrane region" description="Helical" evidence="1">
    <location>
        <begin position="67"/>
        <end position="88"/>
    </location>
</feature>
<keyword evidence="1" id="KW-0812">Transmembrane</keyword>
<dbReference type="Proteomes" id="UP001197247">
    <property type="component" value="Unassembled WGS sequence"/>
</dbReference>
<reference evidence="2 3" key="1">
    <citation type="submission" date="2021-05" db="EMBL/GenBank/DDBJ databases">
        <title>Kineosporia and Streptomyces sp. nov. two new marine actinobacteria isolated from Coral.</title>
        <authorList>
            <person name="Buangrab K."/>
            <person name="Sutthacheep M."/>
            <person name="Yeemin T."/>
            <person name="Harunari E."/>
            <person name="Igarashi Y."/>
            <person name="Kanchanasin P."/>
            <person name="Tanasupawat S."/>
            <person name="Phongsopitanun W."/>
        </authorList>
    </citation>
    <scope>NUCLEOTIDE SEQUENCE [LARGE SCALE GENOMIC DNA]</scope>
    <source>
        <strain evidence="2 3">J2-2</strain>
    </source>
</reference>
<keyword evidence="1" id="KW-0472">Membrane</keyword>
<protein>
    <recommendedName>
        <fullName evidence="4">Integral membrane protein</fullName>
    </recommendedName>
</protein>
<keyword evidence="3" id="KW-1185">Reference proteome</keyword>
<feature type="transmembrane region" description="Helical" evidence="1">
    <location>
        <begin position="7"/>
        <end position="27"/>
    </location>
</feature>
<organism evidence="2 3">
    <name type="scientific">Kineosporia corallincola</name>
    <dbReference type="NCBI Taxonomy" id="2835133"/>
    <lineage>
        <taxon>Bacteria</taxon>
        <taxon>Bacillati</taxon>
        <taxon>Actinomycetota</taxon>
        <taxon>Actinomycetes</taxon>
        <taxon>Kineosporiales</taxon>
        <taxon>Kineosporiaceae</taxon>
        <taxon>Kineosporia</taxon>
    </lineage>
</organism>
<evidence type="ECO:0000313" key="3">
    <source>
        <dbReference type="Proteomes" id="UP001197247"/>
    </source>
</evidence>
<evidence type="ECO:0000313" key="2">
    <source>
        <dbReference type="EMBL" id="MBT0772643.1"/>
    </source>
</evidence>
<name>A0ABS5TP89_9ACTN</name>
<accession>A0ABS5TP89</accession>
<keyword evidence="1" id="KW-1133">Transmembrane helix</keyword>